<dbReference type="Proteomes" id="UP000735302">
    <property type="component" value="Unassembled WGS sequence"/>
</dbReference>
<name>A0AAV4BW44_9GAST</name>
<protein>
    <submittedName>
        <fullName evidence="2">Uncharacterized protein</fullName>
    </submittedName>
</protein>
<organism evidence="2 3">
    <name type="scientific">Plakobranchus ocellatus</name>
    <dbReference type="NCBI Taxonomy" id="259542"/>
    <lineage>
        <taxon>Eukaryota</taxon>
        <taxon>Metazoa</taxon>
        <taxon>Spiralia</taxon>
        <taxon>Lophotrochozoa</taxon>
        <taxon>Mollusca</taxon>
        <taxon>Gastropoda</taxon>
        <taxon>Heterobranchia</taxon>
        <taxon>Euthyneura</taxon>
        <taxon>Panpulmonata</taxon>
        <taxon>Sacoglossa</taxon>
        <taxon>Placobranchoidea</taxon>
        <taxon>Plakobranchidae</taxon>
        <taxon>Plakobranchus</taxon>
    </lineage>
</organism>
<evidence type="ECO:0000256" key="1">
    <source>
        <dbReference type="SAM" id="MobiDB-lite"/>
    </source>
</evidence>
<reference evidence="2 3" key="1">
    <citation type="journal article" date="2021" name="Elife">
        <title>Chloroplast acquisition without the gene transfer in kleptoplastic sea slugs, Plakobranchus ocellatus.</title>
        <authorList>
            <person name="Maeda T."/>
            <person name="Takahashi S."/>
            <person name="Yoshida T."/>
            <person name="Shimamura S."/>
            <person name="Takaki Y."/>
            <person name="Nagai Y."/>
            <person name="Toyoda A."/>
            <person name="Suzuki Y."/>
            <person name="Arimoto A."/>
            <person name="Ishii H."/>
            <person name="Satoh N."/>
            <person name="Nishiyama T."/>
            <person name="Hasebe M."/>
            <person name="Maruyama T."/>
            <person name="Minagawa J."/>
            <person name="Obokata J."/>
            <person name="Shigenobu S."/>
        </authorList>
    </citation>
    <scope>NUCLEOTIDE SEQUENCE [LARGE SCALE GENOMIC DNA]</scope>
</reference>
<feature type="region of interest" description="Disordered" evidence="1">
    <location>
        <begin position="1"/>
        <end position="72"/>
    </location>
</feature>
<gene>
    <name evidence="2" type="ORF">PoB_005092900</name>
</gene>
<keyword evidence="3" id="KW-1185">Reference proteome</keyword>
<accession>A0AAV4BW44</accession>
<comment type="caution">
    <text evidence="2">The sequence shown here is derived from an EMBL/GenBank/DDBJ whole genome shotgun (WGS) entry which is preliminary data.</text>
</comment>
<feature type="compositionally biased region" description="Low complexity" evidence="1">
    <location>
        <begin position="27"/>
        <end position="37"/>
    </location>
</feature>
<dbReference type="EMBL" id="BLXT01005617">
    <property type="protein sequence ID" value="GFO24424.1"/>
    <property type="molecule type" value="Genomic_DNA"/>
</dbReference>
<feature type="compositionally biased region" description="Polar residues" evidence="1">
    <location>
        <begin position="57"/>
        <end position="72"/>
    </location>
</feature>
<evidence type="ECO:0000313" key="3">
    <source>
        <dbReference type="Proteomes" id="UP000735302"/>
    </source>
</evidence>
<sequence>MVSNEKDTAQQVGDNTISDPPEDMHQNNESNISLNELSDTELDDLLRDQGQAVSRPPISQHSSPCIKNSSLSDEVKKRIEENKCKAIARRAAKLAASNEFKLRHHYRCSRGIMVEDPIADLIVGNCGHISDNRLMQWVNDSNSDFINSKEQHSKAKAVTRAKSRAAAANASNQNKDEPKTELYRLDCNVFRKEVKILWKPDIPGMVGPEQ</sequence>
<evidence type="ECO:0000313" key="2">
    <source>
        <dbReference type="EMBL" id="GFO24424.1"/>
    </source>
</evidence>
<dbReference type="AlphaFoldDB" id="A0AAV4BW44"/>
<proteinExistence type="predicted"/>
<feature type="compositionally biased region" description="Polar residues" evidence="1">
    <location>
        <begin position="9"/>
        <end position="18"/>
    </location>
</feature>